<proteinExistence type="predicted"/>
<evidence type="ECO:0000313" key="1">
    <source>
        <dbReference type="EMBL" id="AZS26311.1"/>
    </source>
</evidence>
<reference evidence="1 2" key="1">
    <citation type="submission" date="2018-12" db="EMBL/GenBank/DDBJ databases">
        <title>Characterization and Draft Genome of Vibrio anguillarum J360 Marine Pathogen Isolated from an Outbreak in Lumpfish (Cyclopterus lumpus).</title>
        <authorList>
            <person name="Vasquez J.I."/>
            <person name="Cao T."/>
            <person name="Chakraborty S."/>
            <person name="Gnanagobal H."/>
            <person name="Wescot J."/>
            <person name="Boyce D."/>
            <person name="Santander J."/>
        </authorList>
    </citation>
    <scope>NUCLEOTIDE SEQUENCE [LARGE SCALE GENOMIC DNA]</scope>
    <source>
        <strain evidence="1 2">J360</strain>
    </source>
</reference>
<dbReference type="RefSeq" id="WP_116285144.1">
    <property type="nucleotide sequence ID" value="NZ_CP034672.1"/>
</dbReference>
<dbReference type="AlphaFoldDB" id="A0A7U6FS40"/>
<dbReference type="EMBL" id="CP034672">
    <property type="protein sequence ID" value="AZS26311.1"/>
    <property type="molecule type" value="Genomic_DNA"/>
</dbReference>
<sequence>MPIEQFPIKPKNIRGKSQLAWWLRELADLVEQDLLEVEPYAALLIFVGENGSELLHVGGLSSIEKRTAIIKALSEI</sequence>
<name>A0A7U6FS40_VIBAN</name>
<gene>
    <name evidence="1" type="ORF">DYL72_15495</name>
</gene>
<accession>A0A7U6FS40</accession>
<evidence type="ECO:0000313" key="2">
    <source>
        <dbReference type="Proteomes" id="UP000256923"/>
    </source>
</evidence>
<organism evidence="1 2">
    <name type="scientific">Vibrio anguillarum</name>
    <name type="common">Listonella anguillarum</name>
    <dbReference type="NCBI Taxonomy" id="55601"/>
    <lineage>
        <taxon>Bacteria</taxon>
        <taxon>Pseudomonadati</taxon>
        <taxon>Pseudomonadota</taxon>
        <taxon>Gammaproteobacteria</taxon>
        <taxon>Vibrionales</taxon>
        <taxon>Vibrionaceae</taxon>
        <taxon>Vibrio</taxon>
    </lineage>
</organism>
<dbReference type="Proteomes" id="UP000256923">
    <property type="component" value="Chromosome 1"/>
</dbReference>
<protein>
    <submittedName>
        <fullName evidence="1">Uncharacterized protein</fullName>
    </submittedName>
</protein>